<dbReference type="InterPro" id="IPR029045">
    <property type="entry name" value="ClpP/crotonase-like_dom_sf"/>
</dbReference>
<sequence length="452" mass="48999">MPAVSSVSRHWFDWRRSPKSLGVKVAIAAASVALLHPALSLPAFSQDREPPAPEPGQFQDSPKQIVDEAWQIINREYVDGQFNQNDWQAIRQDLLSRQYTSRDEAYEALRKAIKLLNDPYTRFMTPEQFEELTNQTAGELSGIGIRMGVDDKTKHLQVVEPMPNSPAARAGLKAGDLILTIDGQATKDMSPDKASSLIRGQAGTAVKLEIQRAGGAPFSVSLTRARIEVPIVRSSLQTESGIRVGYIRLNEFSAHAAEQMERAIEDLKGKQAEAFVLDLRGNPGGLLNASIEIARMWLDAGSIVSTTDRAGNSQAARANRTSLTNLPLAVLVDGNSASASEILTGALKDNRRALVVGSQTFGKALVQSVHSLGDGSGLAVTIAHYYTPAGTDINKTGISPDVEIKLSDEQEYYLFSNGGRLLATESDPQYTRAVTMLRNRIAANNNVAPLPQ</sequence>
<dbReference type="InterPro" id="IPR054625">
    <property type="entry name" value="Cterm_S41_CtpB"/>
</dbReference>
<dbReference type="SUPFAM" id="SSF52096">
    <property type="entry name" value="ClpP/crotonase"/>
    <property type="match status" value="1"/>
</dbReference>
<dbReference type="RefSeq" id="WP_393011187.1">
    <property type="nucleotide sequence ID" value="NZ_JAZAQF010000028.1"/>
</dbReference>
<proteinExistence type="inferred from homology"/>
<keyword evidence="4 5" id="KW-0720">Serine protease</keyword>
<name>A0ABW7CB13_9CYAN</name>
<keyword evidence="8" id="KW-1185">Reference proteome</keyword>
<gene>
    <name evidence="7" type="ORF">VPK24_05640</name>
</gene>
<dbReference type="Pfam" id="PF03572">
    <property type="entry name" value="Peptidase_S41"/>
    <property type="match status" value="1"/>
</dbReference>
<dbReference type="NCBIfam" id="TIGR00225">
    <property type="entry name" value="prc"/>
    <property type="match status" value="1"/>
</dbReference>
<protein>
    <submittedName>
        <fullName evidence="7">S41 family peptidase</fullName>
    </submittedName>
</protein>
<dbReference type="PROSITE" id="PS50106">
    <property type="entry name" value="PDZ"/>
    <property type="match status" value="1"/>
</dbReference>
<evidence type="ECO:0000256" key="2">
    <source>
        <dbReference type="ARBA" id="ARBA00022670"/>
    </source>
</evidence>
<dbReference type="NCBIfam" id="NF045589">
    <property type="entry name" value="Cterm_S41_CtpB"/>
    <property type="match status" value="1"/>
</dbReference>
<dbReference type="InterPro" id="IPR041489">
    <property type="entry name" value="PDZ_6"/>
</dbReference>
<evidence type="ECO:0000256" key="3">
    <source>
        <dbReference type="ARBA" id="ARBA00022801"/>
    </source>
</evidence>
<evidence type="ECO:0000313" key="7">
    <source>
        <dbReference type="EMBL" id="MFG3817111.1"/>
    </source>
</evidence>
<dbReference type="SMART" id="SM00228">
    <property type="entry name" value="PDZ"/>
    <property type="match status" value="1"/>
</dbReference>
<dbReference type="InterPro" id="IPR004447">
    <property type="entry name" value="Peptidase_S41A"/>
</dbReference>
<evidence type="ECO:0000256" key="5">
    <source>
        <dbReference type="RuleBase" id="RU004404"/>
    </source>
</evidence>
<organism evidence="7 8">
    <name type="scientific">Limnothrix redekei LRLZ20PSL1</name>
    <dbReference type="NCBI Taxonomy" id="3112953"/>
    <lineage>
        <taxon>Bacteria</taxon>
        <taxon>Bacillati</taxon>
        <taxon>Cyanobacteriota</taxon>
        <taxon>Cyanophyceae</taxon>
        <taxon>Pseudanabaenales</taxon>
        <taxon>Pseudanabaenaceae</taxon>
        <taxon>Limnothrix</taxon>
    </lineage>
</organism>
<dbReference type="PANTHER" id="PTHR32060">
    <property type="entry name" value="TAIL-SPECIFIC PROTEASE"/>
    <property type="match status" value="1"/>
</dbReference>
<keyword evidence="3 5" id="KW-0378">Hydrolase</keyword>
<dbReference type="SMART" id="SM00245">
    <property type="entry name" value="TSPc"/>
    <property type="match status" value="1"/>
</dbReference>
<dbReference type="EMBL" id="JAZAQF010000028">
    <property type="protein sequence ID" value="MFG3817111.1"/>
    <property type="molecule type" value="Genomic_DNA"/>
</dbReference>
<dbReference type="Pfam" id="PF17820">
    <property type="entry name" value="PDZ_6"/>
    <property type="match status" value="1"/>
</dbReference>
<reference evidence="8" key="1">
    <citation type="journal article" date="2024" name="Algal Res.">
        <title>Biochemical, toxicological and genomic investigation of a high-biomass producing Limnothrix strain isolated from Italian shallow drinking water reservoir.</title>
        <authorList>
            <person name="Simonazzi M."/>
            <person name="Shishido T.K."/>
            <person name="Delbaje E."/>
            <person name="Wahlsten M."/>
            <person name="Fewer D.P."/>
            <person name="Sivonen K."/>
            <person name="Pezzolesi L."/>
            <person name="Pistocchi R."/>
        </authorList>
    </citation>
    <scope>NUCLEOTIDE SEQUENCE [LARGE SCALE GENOMIC DNA]</scope>
    <source>
        <strain evidence="8">LRLZ20PSL1</strain>
    </source>
</reference>
<dbReference type="CDD" id="cd07560">
    <property type="entry name" value="Peptidase_S41_CPP"/>
    <property type="match status" value="1"/>
</dbReference>
<evidence type="ECO:0000259" key="6">
    <source>
        <dbReference type="PROSITE" id="PS50106"/>
    </source>
</evidence>
<dbReference type="Gene3D" id="3.30.750.44">
    <property type="match status" value="1"/>
</dbReference>
<dbReference type="Gene3D" id="3.90.226.10">
    <property type="entry name" value="2-enoyl-CoA Hydratase, Chain A, domain 1"/>
    <property type="match status" value="1"/>
</dbReference>
<dbReference type="InterPro" id="IPR036034">
    <property type="entry name" value="PDZ_sf"/>
</dbReference>
<evidence type="ECO:0000256" key="1">
    <source>
        <dbReference type="ARBA" id="ARBA00009179"/>
    </source>
</evidence>
<evidence type="ECO:0000313" key="8">
    <source>
        <dbReference type="Proteomes" id="UP001604335"/>
    </source>
</evidence>
<evidence type="ECO:0000256" key="4">
    <source>
        <dbReference type="ARBA" id="ARBA00022825"/>
    </source>
</evidence>
<comment type="similarity">
    <text evidence="1 5">Belongs to the peptidase S41A family.</text>
</comment>
<dbReference type="CDD" id="cd06782">
    <property type="entry name" value="cpPDZ_CPP-like"/>
    <property type="match status" value="1"/>
</dbReference>
<dbReference type="Proteomes" id="UP001604335">
    <property type="component" value="Unassembled WGS sequence"/>
</dbReference>
<dbReference type="PANTHER" id="PTHR32060:SF30">
    <property type="entry name" value="CARBOXY-TERMINAL PROCESSING PROTEASE CTPA"/>
    <property type="match status" value="1"/>
</dbReference>
<dbReference type="Gene3D" id="2.30.42.10">
    <property type="match status" value="1"/>
</dbReference>
<dbReference type="InterPro" id="IPR005151">
    <property type="entry name" value="Tail-specific_protease"/>
</dbReference>
<feature type="domain" description="PDZ" evidence="6">
    <location>
        <begin position="129"/>
        <end position="199"/>
    </location>
</feature>
<accession>A0ABW7CB13</accession>
<keyword evidence="2 5" id="KW-0645">Protease</keyword>
<dbReference type="InterPro" id="IPR001478">
    <property type="entry name" value="PDZ"/>
</dbReference>
<comment type="caution">
    <text evidence="7">The sequence shown here is derived from an EMBL/GenBank/DDBJ whole genome shotgun (WGS) entry which is preliminary data.</text>
</comment>
<dbReference type="SUPFAM" id="SSF50156">
    <property type="entry name" value="PDZ domain-like"/>
    <property type="match status" value="1"/>
</dbReference>